<dbReference type="GO" id="GO:0016740">
    <property type="term" value="F:transferase activity"/>
    <property type="evidence" value="ECO:0007669"/>
    <property type="project" value="UniProtKB-KW"/>
</dbReference>
<feature type="compositionally biased region" description="Basic and acidic residues" evidence="12">
    <location>
        <begin position="1620"/>
        <end position="1634"/>
    </location>
</feature>
<feature type="transmembrane region" description="Helical" evidence="13">
    <location>
        <begin position="1401"/>
        <end position="1425"/>
    </location>
</feature>
<accession>A0A7S4P597</accession>
<evidence type="ECO:0000256" key="14">
    <source>
        <dbReference type="SAM" id="SignalP"/>
    </source>
</evidence>
<feature type="domain" description="RING-type" evidence="15">
    <location>
        <begin position="1504"/>
        <end position="1545"/>
    </location>
</feature>
<comment type="subcellular location">
    <subcellularLocation>
        <location evidence="1">Membrane</location>
        <topology evidence="1">Single-pass membrane protein</topology>
    </subcellularLocation>
</comment>
<dbReference type="CDD" id="cd16454">
    <property type="entry name" value="RING-H2_PA-TM-RING"/>
    <property type="match status" value="1"/>
</dbReference>
<sequence>MARAMMIPIFVLLHLLFLNLDGCFGALADLHLIPLQHNQETIFSRFLEYDVTRVTSKGIVTSAEKHHFMIRDVKRINIQSAANLILSRTAIQSNSGSNLGLNVSMSGDIISLSFGGQAIYSFYGNYGSQFYVPQNSLYYYSFAALDPPTTVVSSEMVCFSLKSQIKCYVLGQYVWNDVALYSPCSKVQCTAGNPMSLWRSAIAYSGTTPTGRRYVQVSAAKSSQGSYSMSCLGGCGYSTDVMTSSDPTFGTSVALSENFLAIGCPGNNYVRVLKASGADLSADPYSPFTGWTLFNTFYGNPDQNFGQQMSISSNFLIVGAPATSCTSGMVAVYRVDGSTNVSKFCEITDSNIGSLFGFSIAQISYGNLTFAVIGAPGENMAYVLALRHSPYLCEVRNSLAPVSGTVFPGDQFGYSVAINRQSIFVGVPYYSTPDISGLLYVFTYCSPGYVAASSSSCTPCSTGQTSDGGVSRCVPCNVSIPQHASCSPGCSPSCECNAGYFGDRCLPCSQYALSAGHTKPLNSSWIDQQATCTWKCDMGFQKTNDTCLACPNTDQFDRLLHVEWIPGTCSWRCKATYFRVNQSGIETNCTLCSQYKAALGQQPPANAEWLDRFNECKYVPLPGYSCQSDQNCLACNVSKPNNSHWLTVNDRYSSPSQSVTITSLCEFACDQTFFIAPTSPPTCVPCDVYMSNFSDATLPAHGLWQASTAVCTSDSWMCTAGYSRSNTSRYCCPNAVNHSVVNQSYAPCGVSCEYGYRWSNELASCLQCNTNMTEGTFRWLLDCDFECFCNDTVCYHGKETLGACYTCQEYSQKVGWVPPLYGEYPVYSKTCRVDDWQCKNDTFSKSLVATPPGCCLKSTPNAVANLSSPATCNLDCEPGYRWDPTRKQCFYCGIPFPRSAHMLWSSLTCKWICEPAFMQVFNSSSIQSEEFQCLNCPTYAAFNSWQLPSLAYWVNSTTLEQQGAICSTNAWQCADGYLKNAPAKLCCQNLSFPFNAGKFSTTSCDWICNVGLFPKNRIGETSTCSLCSCTCEQYLASFGIESPCQTCSAAFSKASGWCSSVGFSSAPSACTVSIKGFFMIKGISLQSFFAASVVKSTLAALGAIINPKIVPVVASATQAAQTRRSTADSVSLSVIYQNVDPTISSFLLSQIDNYASRAIESALSSNGYSVQVTLAQQPTRFISGASVSCSVGYTYNPETGICCPSSKFRSPPNGSYVWSTDGCTWSCQPYYFGDKCVTCEQSRAGSYKPQYAYWDNNSPTCDQWKCIQGYVVSQTGTTCLSLADMTAKCSGYFNCAGCTNDAHCVWCSDKCVPGQGNLAGKGCTYNDTTISTNCTCEKVTCTYECKHTSCGSCVNDNFCGWCSSSSQCMPGDYFSPNAGLGACPVGWSVGAFANCPQNNNIWLVGIICAAISTFLIVILCIHFILRIRAASNRRPRLMFFQYGDQSGGLVAREQVQRFLDTFPTFKFDENKLPPSFSASRSSEAEGQTEGQTDGQDEEDNRPTCSICLGNFFTGEDCRMLPCLHVFHKNCIDQWLSMSQECPLCKRSVISMASEGENSTASAYLVLLQQHQQNQRQQDQNASLGQPHESQEPAGHQNEPGGHQHEQQARAPTATAAVPFDDSRVEGIVDQCRDEGDSEGSVDAVV</sequence>
<evidence type="ECO:0000256" key="3">
    <source>
        <dbReference type="ARBA" id="ARBA00022679"/>
    </source>
</evidence>
<feature type="compositionally biased region" description="Low complexity" evidence="12">
    <location>
        <begin position="1570"/>
        <end position="1579"/>
    </location>
</feature>
<dbReference type="Pfam" id="PF13639">
    <property type="entry name" value="zf-RING_2"/>
    <property type="match status" value="1"/>
</dbReference>
<evidence type="ECO:0000259" key="15">
    <source>
        <dbReference type="PROSITE" id="PS50089"/>
    </source>
</evidence>
<evidence type="ECO:0000256" key="5">
    <source>
        <dbReference type="ARBA" id="ARBA00022723"/>
    </source>
</evidence>
<dbReference type="Gene3D" id="2.130.10.130">
    <property type="entry name" value="Integrin alpha, N-terminal"/>
    <property type="match status" value="1"/>
</dbReference>
<evidence type="ECO:0000313" key="16">
    <source>
        <dbReference type="EMBL" id="CAE2323872.1"/>
    </source>
</evidence>
<evidence type="ECO:0000256" key="2">
    <source>
        <dbReference type="ARBA" id="ARBA00004906"/>
    </source>
</evidence>
<dbReference type="SMART" id="SM00744">
    <property type="entry name" value="RINGv"/>
    <property type="match status" value="1"/>
</dbReference>
<dbReference type="EMBL" id="HBKN01037042">
    <property type="protein sequence ID" value="CAE2323872.1"/>
    <property type="molecule type" value="Transcribed_RNA"/>
</dbReference>
<keyword evidence="7" id="KW-0833">Ubl conjugation pathway</keyword>
<evidence type="ECO:0000256" key="4">
    <source>
        <dbReference type="ARBA" id="ARBA00022692"/>
    </source>
</evidence>
<comment type="pathway">
    <text evidence="2">Protein modification; protein ubiquitination.</text>
</comment>
<dbReference type="InterPro" id="IPR011016">
    <property type="entry name" value="Znf_RING-CH"/>
</dbReference>
<evidence type="ECO:0000256" key="6">
    <source>
        <dbReference type="ARBA" id="ARBA00022771"/>
    </source>
</evidence>
<name>A0A7S4P597_GUITH</name>
<feature type="compositionally biased region" description="Polar residues" evidence="12">
    <location>
        <begin position="1476"/>
        <end position="1493"/>
    </location>
</feature>
<feature type="region of interest" description="Disordered" evidence="12">
    <location>
        <begin position="1470"/>
        <end position="1500"/>
    </location>
</feature>
<keyword evidence="6 11" id="KW-0863">Zinc-finger</keyword>
<evidence type="ECO:0000256" key="8">
    <source>
        <dbReference type="ARBA" id="ARBA00022833"/>
    </source>
</evidence>
<feature type="chain" id="PRO_5031436649" description="RING-type domain-containing protein" evidence="14">
    <location>
        <begin position="26"/>
        <end position="1645"/>
    </location>
</feature>
<dbReference type="PANTHER" id="PTHR45768">
    <property type="entry name" value="E3 UBIQUITIN-PROTEIN LIGASE RNF13-LIKE"/>
    <property type="match status" value="1"/>
</dbReference>
<dbReference type="Gene3D" id="3.30.40.10">
    <property type="entry name" value="Zinc/RING finger domain, C3HC4 (zinc finger)"/>
    <property type="match status" value="1"/>
</dbReference>
<evidence type="ECO:0000256" key="7">
    <source>
        <dbReference type="ARBA" id="ARBA00022786"/>
    </source>
</evidence>
<keyword evidence="10 13" id="KW-0472">Membrane</keyword>
<dbReference type="GO" id="GO:0008270">
    <property type="term" value="F:zinc ion binding"/>
    <property type="evidence" value="ECO:0007669"/>
    <property type="project" value="UniProtKB-KW"/>
</dbReference>
<evidence type="ECO:0000256" key="13">
    <source>
        <dbReference type="SAM" id="Phobius"/>
    </source>
</evidence>
<keyword evidence="8" id="KW-0862">Zinc</keyword>
<dbReference type="SMART" id="SM00184">
    <property type="entry name" value="RING"/>
    <property type="match status" value="1"/>
</dbReference>
<evidence type="ECO:0000256" key="9">
    <source>
        <dbReference type="ARBA" id="ARBA00022989"/>
    </source>
</evidence>
<proteinExistence type="predicted"/>
<keyword evidence="3" id="KW-0808">Transferase</keyword>
<evidence type="ECO:0000256" key="1">
    <source>
        <dbReference type="ARBA" id="ARBA00004167"/>
    </source>
</evidence>
<dbReference type="InterPro" id="IPR028994">
    <property type="entry name" value="Integrin_alpha_N"/>
</dbReference>
<organism evidence="16">
    <name type="scientific">Guillardia theta</name>
    <name type="common">Cryptophyte</name>
    <name type="synonym">Cryptomonas phi</name>
    <dbReference type="NCBI Taxonomy" id="55529"/>
    <lineage>
        <taxon>Eukaryota</taxon>
        <taxon>Cryptophyceae</taxon>
        <taxon>Pyrenomonadales</taxon>
        <taxon>Geminigeraceae</taxon>
        <taxon>Guillardia</taxon>
    </lineage>
</organism>
<keyword evidence="14" id="KW-0732">Signal</keyword>
<protein>
    <recommendedName>
        <fullName evidence="15">RING-type domain-containing protein</fullName>
    </recommendedName>
</protein>
<dbReference type="PANTHER" id="PTHR45768:SF18">
    <property type="entry name" value="RING-H2 FINGER PROTEIN ATL47-RELATED"/>
    <property type="match status" value="1"/>
</dbReference>
<dbReference type="InterPro" id="IPR013083">
    <property type="entry name" value="Znf_RING/FYVE/PHD"/>
</dbReference>
<dbReference type="InterPro" id="IPR001841">
    <property type="entry name" value="Znf_RING"/>
</dbReference>
<dbReference type="SUPFAM" id="SSF57850">
    <property type="entry name" value="RING/U-box"/>
    <property type="match status" value="1"/>
</dbReference>
<dbReference type="PROSITE" id="PS50089">
    <property type="entry name" value="ZF_RING_2"/>
    <property type="match status" value="1"/>
</dbReference>
<dbReference type="GO" id="GO:0016020">
    <property type="term" value="C:membrane"/>
    <property type="evidence" value="ECO:0007669"/>
    <property type="project" value="UniProtKB-SubCell"/>
</dbReference>
<evidence type="ECO:0000256" key="10">
    <source>
        <dbReference type="ARBA" id="ARBA00023136"/>
    </source>
</evidence>
<gene>
    <name evidence="16" type="ORF">GTHE00462_LOCUS29024</name>
</gene>
<keyword evidence="4 13" id="KW-0812">Transmembrane</keyword>
<evidence type="ECO:0000256" key="12">
    <source>
        <dbReference type="SAM" id="MobiDB-lite"/>
    </source>
</evidence>
<feature type="signal peptide" evidence="14">
    <location>
        <begin position="1"/>
        <end position="25"/>
    </location>
</feature>
<feature type="region of interest" description="Disordered" evidence="12">
    <location>
        <begin position="1570"/>
        <end position="1645"/>
    </location>
</feature>
<reference evidence="16" key="1">
    <citation type="submission" date="2021-01" db="EMBL/GenBank/DDBJ databases">
        <authorList>
            <person name="Corre E."/>
            <person name="Pelletier E."/>
            <person name="Niang G."/>
            <person name="Scheremetjew M."/>
            <person name="Finn R."/>
            <person name="Kale V."/>
            <person name="Holt S."/>
            <person name="Cochrane G."/>
            <person name="Meng A."/>
            <person name="Brown T."/>
            <person name="Cohen L."/>
        </authorList>
    </citation>
    <scope>NUCLEOTIDE SEQUENCE</scope>
    <source>
        <strain evidence="16">CCMP 2712</strain>
    </source>
</reference>
<keyword evidence="5" id="KW-0479">Metal-binding</keyword>
<keyword evidence="9 13" id="KW-1133">Transmembrane helix</keyword>
<evidence type="ECO:0000256" key="11">
    <source>
        <dbReference type="PROSITE-ProRule" id="PRU00175"/>
    </source>
</evidence>